<dbReference type="InterPro" id="IPR036398">
    <property type="entry name" value="CA_dom_sf"/>
</dbReference>
<dbReference type="InterPro" id="IPR001148">
    <property type="entry name" value="CA_dom"/>
</dbReference>
<evidence type="ECO:0000256" key="5">
    <source>
        <dbReference type="SAM" id="MobiDB-lite"/>
    </source>
</evidence>
<dbReference type="Proteomes" id="UP001307889">
    <property type="component" value="Chromosome 5"/>
</dbReference>
<dbReference type="InterPro" id="IPR023561">
    <property type="entry name" value="Carbonic_anhydrase_a-class"/>
</dbReference>
<evidence type="ECO:0000259" key="6">
    <source>
        <dbReference type="PROSITE" id="PS51144"/>
    </source>
</evidence>
<dbReference type="EMBL" id="AP028913">
    <property type="protein sequence ID" value="BES94215.1"/>
    <property type="molecule type" value="Genomic_DNA"/>
</dbReference>
<proteinExistence type="inferred from homology"/>
<comment type="cofactor">
    <cofactor evidence="4">
        <name>Zn(2+)</name>
        <dbReference type="ChEBI" id="CHEBI:29105"/>
    </cofactor>
</comment>
<keyword evidence="4" id="KW-0456">Lyase</keyword>
<keyword evidence="8" id="KW-1185">Reference proteome</keyword>
<dbReference type="Pfam" id="PF00194">
    <property type="entry name" value="Carb_anhydrase"/>
    <property type="match status" value="1"/>
</dbReference>
<feature type="region of interest" description="Disordered" evidence="5">
    <location>
        <begin position="345"/>
        <end position="411"/>
    </location>
</feature>
<dbReference type="PROSITE" id="PS00162">
    <property type="entry name" value="ALPHA_CA_1"/>
    <property type="match status" value="1"/>
</dbReference>
<evidence type="ECO:0000256" key="1">
    <source>
        <dbReference type="ARBA" id="ARBA00010718"/>
    </source>
</evidence>
<evidence type="ECO:0000256" key="2">
    <source>
        <dbReference type="ARBA" id="ARBA00022723"/>
    </source>
</evidence>
<feature type="compositionally biased region" description="Basic residues" evidence="5">
    <location>
        <begin position="12"/>
        <end position="57"/>
    </location>
</feature>
<comment type="catalytic activity">
    <reaction evidence="4">
        <text>hydrogencarbonate + H(+) = CO2 + H2O</text>
        <dbReference type="Rhea" id="RHEA:10748"/>
        <dbReference type="ChEBI" id="CHEBI:15377"/>
        <dbReference type="ChEBI" id="CHEBI:15378"/>
        <dbReference type="ChEBI" id="CHEBI:16526"/>
        <dbReference type="ChEBI" id="CHEBI:17544"/>
        <dbReference type="EC" id="4.2.1.1"/>
    </reaction>
</comment>
<keyword evidence="3 4" id="KW-0862">Zinc</keyword>
<dbReference type="SMART" id="SM01057">
    <property type="entry name" value="Carb_anhydrase"/>
    <property type="match status" value="1"/>
</dbReference>
<comment type="function">
    <text evidence="4">Reversible hydration of carbon dioxide.</text>
</comment>
<dbReference type="SUPFAM" id="SSF51069">
    <property type="entry name" value="Carbonic anhydrase"/>
    <property type="match status" value="1"/>
</dbReference>
<dbReference type="PANTHER" id="PTHR18952">
    <property type="entry name" value="CARBONIC ANHYDRASE"/>
    <property type="match status" value="1"/>
</dbReference>
<evidence type="ECO:0000256" key="4">
    <source>
        <dbReference type="RuleBase" id="RU367011"/>
    </source>
</evidence>
<evidence type="ECO:0000313" key="7">
    <source>
        <dbReference type="EMBL" id="BES94215.1"/>
    </source>
</evidence>
<dbReference type="EC" id="4.2.1.1" evidence="4"/>
<dbReference type="Gene3D" id="3.10.200.10">
    <property type="entry name" value="Alpha carbonic anhydrase"/>
    <property type="match status" value="1"/>
</dbReference>
<gene>
    <name evidence="7" type="ORF">NTJ_07024</name>
</gene>
<keyword evidence="2 4" id="KW-0479">Metal-binding</keyword>
<feature type="region of interest" description="Disordered" evidence="5">
    <location>
        <begin position="1"/>
        <end position="68"/>
    </location>
</feature>
<organism evidence="7 8">
    <name type="scientific">Nesidiocoris tenuis</name>
    <dbReference type="NCBI Taxonomy" id="355587"/>
    <lineage>
        <taxon>Eukaryota</taxon>
        <taxon>Metazoa</taxon>
        <taxon>Ecdysozoa</taxon>
        <taxon>Arthropoda</taxon>
        <taxon>Hexapoda</taxon>
        <taxon>Insecta</taxon>
        <taxon>Pterygota</taxon>
        <taxon>Neoptera</taxon>
        <taxon>Paraneoptera</taxon>
        <taxon>Hemiptera</taxon>
        <taxon>Heteroptera</taxon>
        <taxon>Panheteroptera</taxon>
        <taxon>Cimicomorpha</taxon>
        <taxon>Miridae</taxon>
        <taxon>Dicyphina</taxon>
        <taxon>Nesidiocoris</taxon>
    </lineage>
</organism>
<dbReference type="CDD" id="cd00326">
    <property type="entry name" value="alpha_CA"/>
    <property type="match status" value="1"/>
</dbReference>
<feature type="domain" description="Alpha-carbonic anhydrase" evidence="6">
    <location>
        <begin position="62"/>
        <end position="317"/>
    </location>
</feature>
<dbReference type="PANTHER" id="PTHR18952:SF233">
    <property type="entry name" value="CARBONIC ANHYDRASE 14"/>
    <property type="match status" value="1"/>
</dbReference>
<comment type="similarity">
    <text evidence="1 4">Belongs to the alpha-carbonic anhydrase family.</text>
</comment>
<protein>
    <recommendedName>
        <fullName evidence="4">Carbonic anhydrase</fullName>
        <ecNumber evidence="4">4.2.1.1</ecNumber>
    </recommendedName>
</protein>
<evidence type="ECO:0000256" key="3">
    <source>
        <dbReference type="ARBA" id="ARBA00022833"/>
    </source>
</evidence>
<sequence>MQEPTFEEIRKQKQSIRRKSSRRKSRKSSAARRQSKRLSRKPSIRGSLKKRGLKGSKNKSTPLWDEDEPNLNEVMPILSGEPLGESPIDLELSTMKKLTCLPPLQWLNTENKSYLAKIANTGRTATITGLWSTHEYPVLRGGPLVDEFRFSQMHFHWGETEKDGSEHSIVREHYPFEIHAVFHNSIHGSHERARKDSDGIIVIVYFCSIASDDAEGVLQNLANDIDDILVPPADRRIQPFSYADVLPVFTDDYILYKGWIKNKCKHATLWFICRQTLAIGKDQLAQFRRLLDFEGKPILRNYRDAKELGHTKIFIVDPSIDDVDTVLHPRPEPSIVETVEVVGEKRTTRASKNQGRMSERQSKLGKRLSMKKKSSIAHKSSKVGQRKSKIAQRKSKIGQRKSKIAPKKARS</sequence>
<accession>A0ABN7ATF5</accession>
<reference evidence="7 8" key="1">
    <citation type="submission" date="2023-09" db="EMBL/GenBank/DDBJ databases">
        <title>Nesidiocoris tenuis whole genome shotgun sequence.</title>
        <authorList>
            <person name="Shibata T."/>
            <person name="Shimoda M."/>
            <person name="Kobayashi T."/>
            <person name="Uehara T."/>
        </authorList>
    </citation>
    <scope>NUCLEOTIDE SEQUENCE [LARGE SCALE GENOMIC DNA]</scope>
    <source>
        <strain evidence="7 8">Japan</strain>
    </source>
</reference>
<feature type="compositionally biased region" description="Basic residues" evidence="5">
    <location>
        <begin position="363"/>
        <end position="411"/>
    </location>
</feature>
<dbReference type="InterPro" id="IPR018338">
    <property type="entry name" value="Carbonic_anhydrase_a-class_CS"/>
</dbReference>
<evidence type="ECO:0000313" key="8">
    <source>
        <dbReference type="Proteomes" id="UP001307889"/>
    </source>
</evidence>
<name>A0ABN7ATF5_9HEMI</name>
<dbReference type="PROSITE" id="PS51144">
    <property type="entry name" value="ALPHA_CA_2"/>
    <property type="match status" value="1"/>
</dbReference>